<sequence length="131" mass="15038">MEYTLARKQPEILGQLCQGFYLLQHQVAFNISDFANVAYFKFENRWVRLYFEPNIIFWGEHEPPQEPENSNLESMLVLVNLNEMNGIVGFTLNSIEYGLKGNNVFASLTFEGGKCLVFSHSSETDTTSIRC</sequence>
<keyword evidence="2" id="KW-1185">Reference proteome</keyword>
<evidence type="ECO:0000313" key="2">
    <source>
        <dbReference type="Proteomes" id="UP000619761"/>
    </source>
</evidence>
<dbReference type="Proteomes" id="UP000619761">
    <property type="component" value="Unassembled WGS sequence"/>
</dbReference>
<protein>
    <submittedName>
        <fullName evidence="1">Uncharacterized protein</fullName>
    </submittedName>
</protein>
<organism evidence="1 2">
    <name type="scientific">Cellvibrio zantedeschiae</name>
    <dbReference type="NCBI Taxonomy" id="1237077"/>
    <lineage>
        <taxon>Bacteria</taxon>
        <taxon>Pseudomonadati</taxon>
        <taxon>Pseudomonadota</taxon>
        <taxon>Gammaproteobacteria</taxon>
        <taxon>Cellvibrionales</taxon>
        <taxon>Cellvibrionaceae</taxon>
        <taxon>Cellvibrio</taxon>
    </lineage>
</organism>
<reference evidence="2" key="1">
    <citation type="journal article" date="2019" name="Int. J. Syst. Evol. Microbiol.">
        <title>The Global Catalogue of Microorganisms (GCM) 10K type strain sequencing project: providing services to taxonomists for standard genome sequencing and annotation.</title>
        <authorList>
            <consortium name="The Broad Institute Genomics Platform"/>
            <consortium name="The Broad Institute Genome Sequencing Center for Infectious Disease"/>
            <person name="Wu L."/>
            <person name="Ma J."/>
        </authorList>
    </citation>
    <scope>NUCLEOTIDE SEQUENCE [LARGE SCALE GENOMIC DNA]</scope>
    <source>
        <strain evidence="2">KCTC 32239</strain>
    </source>
</reference>
<dbReference type="EMBL" id="BMYZ01000004">
    <property type="protein sequence ID" value="GGY85640.1"/>
    <property type="molecule type" value="Genomic_DNA"/>
</dbReference>
<evidence type="ECO:0000313" key="1">
    <source>
        <dbReference type="EMBL" id="GGY85640.1"/>
    </source>
</evidence>
<comment type="caution">
    <text evidence="1">The sequence shown here is derived from an EMBL/GenBank/DDBJ whole genome shotgun (WGS) entry which is preliminary data.</text>
</comment>
<name>A0ABQ3BCA5_9GAMM</name>
<dbReference type="RefSeq" id="WP_189420665.1">
    <property type="nucleotide sequence ID" value="NZ_BMYZ01000004.1"/>
</dbReference>
<accession>A0ABQ3BCA5</accession>
<proteinExistence type="predicted"/>
<gene>
    <name evidence="1" type="ORF">GCM10011613_33130</name>
</gene>